<dbReference type="PANTHER" id="PTHR10513:SF35">
    <property type="entry name" value="DEOXYADENOSINE KINASE"/>
    <property type="match status" value="1"/>
</dbReference>
<dbReference type="CDD" id="cd01673">
    <property type="entry name" value="dNK"/>
    <property type="match status" value="1"/>
</dbReference>
<dbReference type="GO" id="GO:0016301">
    <property type="term" value="F:kinase activity"/>
    <property type="evidence" value="ECO:0007669"/>
    <property type="project" value="UniProtKB-KW"/>
</dbReference>
<comment type="caution">
    <text evidence="2">The sequence shown here is derived from an EMBL/GenBank/DDBJ whole genome shotgun (WGS) entry which is preliminary data.</text>
</comment>
<dbReference type="InterPro" id="IPR031314">
    <property type="entry name" value="DNK_dom"/>
</dbReference>
<reference evidence="2 3" key="1">
    <citation type="submission" date="2023-09" db="EMBL/GenBank/DDBJ databases">
        <title>Streptomyces sp. nov.: A antagonism against Alternaria gaisen Producing Streptochlin, Isolated from Tamarix root soil.</title>
        <authorList>
            <person name="Chen Y."/>
        </authorList>
    </citation>
    <scope>NUCLEOTIDE SEQUENCE [LARGE SCALE GENOMIC DNA]</scope>
    <source>
        <strain evidence="2 3">TRM76323</strain>
    </source>
</reference>
<feature type="domain" description="Deoxynucleoside kinase" evidence="1">
    <location>
        <begin position="4"/>
        <end position="206"/>
    </location>
</feature>
<evidence type="ECO:0000313" key="3">
    <source>
        <dbReference type="Proteomes" id="UP001250181"/>
    </source>
</evidence>
<organism evidence="2 3">
    <name type="scientific">Streptomyces tamarix</name>
    <dbReference type="NCBI Taxonomy" id="3078565"/>
    <lineage>
        <taxon>Bacteria</taxon>
        <taxon>Bacillati</taxon>
        <taxon>Actinomycetota</taxon>
        <taxon>Actinomycetes</taxon>
        <taxon>Kitasatosporales</taxon>
        <taxon>Streptomycetaceae</taxon>
        <taxon>Streptomyces</taxon>
    </lineage>
</organism>
<name>A0ABU3QL07_9ACTN</name>
<evidence type="ECO:0000259" key="1">
    <source>
        <dbReference type="Pfam" id="PF01712"/>
    </source>
</evidence>
<accession>A0ABU3QL07</accession>
<protein>
    <submittedName>
        <fullName evidence="2">Deoxynucleoside kinase</fullName>
    </submittedName>
</protein>
<dbReference type="InterPro" id="IPR027417">
    <property type="entry name" value="P-loop_NTPase"/>
</dbReference>
<dbReference type="InterPro" id="IPR002624">
    <property type="entry name" value="DCK/DGK"/>
</dbReference>
<proteinExistence type="predicted"/>
<dbReference type="Proteomes" id="UP001250181">
    <property type="component" value="Unassembled WGS sequence"/>
</dbReference>
<dbReference type="EMBL" id="JAWCTQ010000016">
    <property type="protein sequence ID" value="MDT9683432.1"/>
    <property type="molecule type" value="Genomic_DNA"/>
</dbReference>
<dbReference type="PIRSF" id="PIRSF000705">
    <property type="entry name" value="DNK"/>
    <property type="match status" value="1"/>
</dbReference>
<gene>
    <name evidence="2" type="ORF">RND61_15390</name>
</gene>
<keyword evidence="2" id="KW-0418">Kinase</keyword>
<dbReference type="PANTHER" id="PTHR10513">
    <property type="entry name" value="DEOXYNUCLEOSIDE KINASE"/>
    <property type="match status" value="1"/>
</dbReference>
<dbReference type="RefSeq" id="WP_315878506.1">
    <property type="nucleotide sequence ID" value="NZ_JAWCTQ010000016.1"/>
</dbReference>
<dbReference type="InterPro" id="IPR050566">
    <property type="entry name" value="Deoxyribonucleoside_kinase"/>
</dbReference>
<sequence length="229" mass="26528">MTVITISAPVGSGKTSIASYLGKVLETPVYYEPVSEKDNPILKLYYKDQSKYGFLQQIFFLNKRFSQIKKAYETKNAIIDSSIYTDDIFLHRLYKDGKVTEQEVLVYEDLFNNIMEEIDGLPYKKKPDLMISIDLDIDTELDRIYNRGRGFEQDDSLKEYWQGLLDDYKAWISTYDLSPVYVIDGNKDDFVNDKESRNKVITEIIDKLQSIGQLSEDESNKAKSRISSL</sequence>
<keyword evidence="2" id="KW-0808">Transferase</keyword>
<dbReference type="Pfam" id="PF01712">
    <property type="entry name" value="dNK"/>
    <property type="match status" value="1"/>
</dbReference>
<keyword evidence="3" id="KW-1185">Reference proteome</keyword>
<dbReference type="SUPFAM" id="SSF52540">
    <property type="entry name" value="P-loop containing nucleoside triphosphate hydrolases"/>
    <property type="match status" value="1"/>
</dbReference>
<dbReference type="Gene3D" id="3.40.50.300">
    <property type="entry name" value="P-loop containing nucleotide triphosphate hydrolases"/>
    <property type="match status" value="1"/>
</dbReference>
<evidence type="ECO:0000313" key="2">
    <source>
        <dbReference type="EMBL" id="MDT9683432.1"/>
    </source>
</evidence>